<gene>
    <name evidence="1" type="ORF">SAMN05444158_5619</name>
</gene>
<name>A0A1H1ZSJ6_9BRAD</name>
<evidence type="ECO:0000313" key="2">
    <source>
        <dbReference type="Proteomes" id="UP000243904"/>
    </source>
</evidence>
<dbReference type="EMBL" id="LT629750">
    <property type="protein sequence ID" value="SDT36246.1"/>
    <property type="molecule type" value="Genomic_DNA"/>
</dbReference>
<sequence>MGLENAVNFRFDMFSLREAGIHFVRKRYIVRRRRAVSAGEAADQGC</sequence>
<reference evidence="2" key="1">
    <citation type="submission" date="2016-10" db="EMBL/GenBank/DDBJ databases">
        <authorList>
            <person name="Varghese N."/>
            <person name="Submissions S."/>
        </authorList>
    </citation>
    <scope>NUCLEOTIDE SEQUENCE [LARGE SCALE GENOMIC DNA]</scope>
    <source>
        <strain evidence="2">GAS369</strain>
    </source>
</reference>
<accession>A0A1H1ZSJ6</accession>
<evidence type="ECO:0000313" key="1">
    <source>
        <dbReference type="EMBL" id="SDT36246.1"/>
    </source>
</evidence>
<keyword evidence="2" id="KW-1185">Reference proteome</keyword>
<proteinExistence type="predicted"/>
<organism evidence="1 2">
    <name type="scientific">Bradyrhizobium canariense</name>
    <dbReference type="NCBI Taxonomy" id="255045"/>
    <lineage>
        <taxon>Bacteria</taxon>
        <taxon>Pseudomonadati</taxon>
        <taxon>Pseudomonadota</taxon>
        <taxon>Alphaproteobacteria</taxon>
        <taxon>Hyphomicrobiales</taxon>
        <taxon>Nitrobacteraceae</taxon>
        <taxon>Bradyrhizobium</taxon>
    </lineage>
</organism>
<protein>
    <submittedName>
        <fullName evidence="1">Uncharacterized protein</fullName>
    </submittedName>
</protein>
<dbReference type="AlphaFoldDB" id="A0A1H1ZSJ6"/>
<dbReference type="Proteomes" id="UP000243904">
    <property type="component" value="Chromosome I"/>
</dbReference>